<feature type="region of interest" description="Disordered" evidence="1">
    <location>
        <begin position="123"/>
        <end position="144"/>
    </location>
</feature>
<comment type="caution">
    <text evidence="3">The sequence shown here is derived from an EMBL/GenBank/DDBJ whole genome shotgun (WGS) entry which is preliminary data.</text>
</comment>
<dbReference type="Pfam" id="PF14286">
    <property type="entry name" value="DHHW"/>
    <property type="match status" value="1"/>
</dbReference>
<keyword evidence="2" id="KW-0472">Membrane</keyword>
<dbReference type="InterPro" id="IPR025945">
    <property type="entry name" value="DHHW"/>
</dbReference>
<dbReference type="AlphaFoldDB" id="A0A934WT47"/>
<feature type="compositionally biased region" description="Basic residues" evidence="1">
    <location>
        <begin position="64"/>
        <end position="75"/>
    </location>
</feature>
<keyword evidence="2" id="KW-0812">Transmembrane</keyword>
<feature type="compositionally biased region" description="Polar residues" evidence="1">
    <location>
        <begin position="21"/>
        <end position="54"/>
    </location>
</feature>
<protein>
    <recommendedName>
        <fullName evidence="5">AlgX/AlgJ SGNH hydrolase-like domain-containing protein</fullName>
    </recommendedName>
</protein>
<name>A0A934WT47_9FIRM</name>
<keyword evidence="4" id="KW-1185">Reference proteome</keyword>
<gene>
    <name evidence="3" type="ORF">JKK62_12600</name>
</gene>
<evidence type="ECO:0008006" key="5">
    <source>
        <dbReference type="Google" id="ProtNLM"/>
    </source>
</evidence>
<evidence type="ECO:0000256" key="1">
    <source>
        <dbReference type="SAM" id="MobiDB-lite"/>
    </source>
</evidence>
<proteinExistence type="predicted"/>
<dbReference type="Proteomes" id="UP000633365">
    <property type="component" value="Unassembled WGS sequence"/>
</dbReference>
<evidence type="ECO:0000313" key="3">
    <source>
        <dbReference type="EMBL" id="MBK6089467.1"/>
    </source>
</evidence>
<sequence length="459" mass="51101">MVSREDLDNFDDSIDRRRRQAPSQPHRNSARPQRNDSYPPRNGSQPQRRPNNGASGRPVYRNASARRRREAQRKRRLRNRAIIVGTGVAILVLIIVLFSLLIRGCSSGSGDKDKVSTDTIAQQGGTSTATKDEAANSNSSLSQDLQPTYFKTPVIKDDNTNGELYYSIYVWNKTGYELFGGDDEHSKTYANTINTLAGKLPGIKVYDMIIPNHTEYGLPERLKSGDIVSTSQADSIKTAYAAMDKNVTPINIYNYLADHNEEYIYFKSDHHWTGLGAYYAYKAFADTNNMPALKLEDCTEKTIDGFTGSFTNSAPSLDSDTVHYWEFPYGTEMTLTYDGGATETYDSPYYSGATEGSLTYGVFIFGDNPLTVIKSKSENAEKGKKLVIVKESYGNALAPYFTNNYEEVHVVDFRYFSSTVGKTLPAYCVENGITDVLFANGVMSANTQLQLDSMTGMFN</sequence>
<organism evidence="3 4">
    <name type="scientific">Ruminococcus difficilis</name>
    <dbReference type="NCBI Taxonomy" id="2763069"/>
    <lineage>
        <taxon>Bacteria</taxon>
        <taxon>Bacillati</taxon>
        <taxon>Bacillota</taxon>
        <taxon>Clostridia</taxon>
        <taxon>Eubacteriales</taxon>
        <taxon>Oscillospiraceae</taxon>
        <taxon>Ruminococcus</taxon>
    </lineage>
</organism>
<dbReference type="EMBL" id="JAEQMG010000140">
    <property type="protein sequence ID" value="MBK6089467.1"/>
    <property type="molecule type" value="Genomic_DNA"/>
</dbReference>
<keyword evidence="2" id="KW-1133">Transmembrane helix</keyword>
<dbReference type="RefSeq" id="WP_201428191.1">
    <property type="nucleotide sequence ID" value="NZ_JAEQMG010000140.1"/>
</dbReference>
<feature type="region of interest" description="Disordered" evidence="1">
    <location>
        <begin position="1"/>
        <end position="75"/>
    </location>
</feature>
<reference evidence="3" key="1">
    <citation type="submission" date="2021-01" db="EMBL/GenBank/DDBJ databases">
        <title>Genome public.</title>
        <authorList>
            <person name="Liu C."/>
            <person name="Sun Q."/>
        </authorList>
    </citation>
    <scope>NUCLEOTIDE SEQUENCE</scope>
    <source>
        <strain evidence="3">M6</strain>
    </source>
</reference>
<evidence type="ECO:0000313" key="4">
    <source>
        <dbReference type="Proteomes" id="UP000633365"/>
    </source>
</evidence>
<feature type="transmembrane region" description="Helical" evidence="2">
    <location>
        <begin position="81"/>
        <end position="102"/>
    </location>
</feature>
<evidence type="ECO:0000256" key="2">
    <source>
        <dbReference type="SAM" id="Phobius"/>
    </source>
</evidence>
<accession>A0A934WT47</accession>